<comment type="caution">
    <text evidence="1">The sequence shown here is derived from an EMBL/GenBank/DDBJ whole genome shotgun (WGS) entry which is preliminary data.</text>
</comment>
<evidence type="ECO:0000313" key="2">
    <source>
        <dbReference type="Proteomes" id="UP001239111"/>
    </source>
</evidence>
<reference evidence="1" key="1">
    <citation type="submission" date="2023-04" db="EMBL/GenBank/DDBJ databases">
        <title>A chromosome-level genome assembly of the parasitoid wasp Eretmocerus hayati.</title>
        <authorList>
            <person name="Zhong Y."/>
            <person name="Liu S."/>
            <person name="Liu Y."/>
        </authorList>
    </citation>
    <scope>NUCLEOTIDE SEQUENCE</scope>
    <source>
        <strain evidence="1">ZJU_SS_LIU_2023</strain>
    </source>
</reference>
<organism evidence="1 2">
    <name type="scientific">Eretmocerus hayati</name>
    <dbReference type="NCBI Taxonomy" id="131215"/>
    <lineage>
        <taxon>Eukaryota</taxon>
        <taxon>Metazoa</taxon>
        <taxon>Ecdysozoa</taxon>
        <taxon>Arthropoda</taxon>
        <taxon>Hexapoda</taxon>
        <taxon>Insecta</taxon>
        <taxon>Pterygota</taxon>
        <taxon>Neoptera</taxon>
        <taxon>Endopterygota</taxon>
        <taxon>Hymenoptera</taxon>
        <taxon>Apocrita</taxon>
        <taxon>Proctotrupomorpha</taxon>
        <taxon>Chalcidoidea</taxon>
        <taxon>Aphelinidae</taxon>
        <taxon>Aphelininae</taxon>
        <taxon>Eretmocerus</taxon>
    </lineage>
</organism>
<protein>
    <submittedName>
        <fullName evidence="1">Uncharacterized protein</fullName>
    </submittedName>
</protein>
<proteinExistence type="predicted"/>
<name>A0ACC2NDG3_9HYME</name>
<sequence length="137" mass="15345">MFLAAEAPSADLASSTLTIATNDSGLREPHVEETAADPGVELLDMSLGPECDMRQLSLDDSHRHVDQHSKTMDESQYQSMYEPMDERVYPEEQSSFRIVWSEEAFPRGDHGMEKYCTVFSALTVYVDGPFDDSTIDS</sequence>
<dbReference type="EMBL" id="CM056743">
    <property type="protein sequence ID" value="KAJ8669127.1"/>
    <property type="molecule type" value="Genomic_DNA"/>
</dbReference>
<gene>
    <name evidence="1" type="ORF">QAD02_000386</name>
</gene>
<evidence type="ECO:0000313" key="1">
    <source>
        <dbReference type="EMBL" id="KAJ8669127.1"/>
    </source>
</evidence>
<dbReference type="Proteomes" id="UP001239111">
    <property type="component" value="Chromosome 3"/>
</dbReference>
<keyword evidence="2" id="KW-1185">Reference proteome</keyword>
<accession>A0ACC2NDG3</accession>